<evidence type="ECO:0000256" key="6">
    <source>
        <dbReference type="HAMAP-Rule" id="MF_00175"/>
    </source>
</evidence>
<dbReference type="InterPro" id="IPR050052">
    <property type="entry name" value="ATP-dep_Clp_protease_ClpX"/>
</dbReference>
<evidence type="ECO:0000313" key="9">
    <source>
        <dbReference type="EMBL" id="MCM8556705.1"/>
    </source>
</evidence>
<feature type="domain" description="ClpX-type ZB" evidence="8">
    <location>
        <begin position="6"/>
        <end position="59"/>
    </location>
</feature>
<keyword evidence="2 6" id="KW-0547">Nucleotide-binding</keyword>
<comment type="caution">
    <text evidence="9">The sequence shown here is derived from an EMBL/GenBank/DDBJ whole genome shotgun (WGS) entry which is preliminary data.</text>
</comment>
<dbReference type="Gene3D" id="3.40.50.300">
    <property type="entry name" value="P-loop containing nucleotide triphosphate hydrolases"/>
    <property type="match status" value="1"/>
</dbReference>
<evidence type="ECO:0000259" key="8">
    <source>
        <dbReference type="PROSITE" id="PS51902"/>
    </source>
</evidence>
<accession>A0A9X2J260</accession>
<proteinExistence type="inferred from homology"/>
<dbReference type="GO" id="GO:0008233">
    <property type="term" value="F:peptidase activity"/>
    <property type="evidence" value="ECO:0007669"/>
    <property type="project" value="UniProtKB-KW"/>
</dbReference>
<protein>
    <recommendedName>
        <fullName evidence="6">ATP-dependent Clp protease ATP-binding subunit ClpX</fullName>
    </recommendedName>
</protein>
<dbReference type="GO" id="GO:0009376">
    <property type="term" value="C:HslUV protease complex"/>
    <property type="evidence" value="ECO:0007669"/>
    <property type="project" value="TreeGrafter"/>
</dbReference>
<evidence type="ECO:0000256" key="1">
    <source>
        <dbReference type="ARBA" id="ARBA00022723"/>
    </source>
</evidence>
<feature type="binding site" evidence="6 7">
    <location>
        <position position="43"/>
    </location>
    <ligand>
        <name>Zn(2+)</name>
        <dbReference type="ChEBI" id="CHEBI:29105"/>
    </ligand>
</feature>
<evidence type="ECO:0000256" key="5">
    <source>
        <dbReference type="ARBA" id="ARBA00023186"/>
    </source>
</evidence>
<dbReference type="FunFam" id="3.40.50.300:FF:000005">
    <property type="entry name" value="ATP-dependent Clp protease ATP-binding subunit ClpX"/>
    <property type="match status" value="1"/>
</dbReference>
<organism evidence="9 10">
    <name type="scientific">Sphingomicrobium sediminis</name>
    <dbReference type="NCBI Taxonomy" id="2950949"/>
    <lineage>
        <taxon>Bacteria</taxon>
        <taxon>Pseudomonadati</taxon>
        <taxon>Pseudomonadota</taxon>
        <taxon>Alphaproteobacteria</taxon>
        <taxon>Sphingomonadales</taxon>
        <taxon>Sphingomonadaceae</taxon>
        <taxon>Sphingomicrobium</taxon>
    </lineage>
</organism>
<dbReference type="EMBL" id="JAMSHT010000001">
    <property type="protein sequence ID" value="MCM8556705.1"/>
    <property type="molecule type" value="Genomic_DNA"/>
</dbReference>
<evidence type="ECO:0000256" key="4">
    <source>
        <dbReference type="ARBA" id="ARBA00022840"/>
    </source>
</evidence>
<comment type="subunit">
    <text evidence="6">Component of the ClpX-ClpP complex. Forms a hexameric ring that, in the presence of ATP, binds to fourteen ClpP subunits assembled into a disk-like structure with a central cavity, resembling the structure of eukaryotic proteasomes.</text>
</comment>
<dbReference type="InterPro" id="IPR003593">
    <property type="entry name" value="AAA+_ATPase"/>
</dbReference>
<dbReference type="InterPro" id="IPR038366">
    <property type="entry name" value="Znf_CppX_C4_sf"/>
</dbReference>
<keyword evidence="10" id="KW-1185">Reference proteome</keyword>
<dbReference type="GO" id="GO:0051082">
    <property type="term" value="F:unfolded protein binding"/>
    <property type="evidence" value="ECO:0007669"/>
    <property type="project" value="UniProtKB-UniRule"/>
</dbReference>
<dbReference type="InterPro" id="IPR046425">
    <property type="entry name" value="ClpX_bact"/>
</dbReference>
<sequence>MTKLTGGSSSDSKSTLYCSFCGKSQHEVRKLIAGPTVFICDECVELCNDIIREETKSSLVKTRDGVPTPAEINEVLDDYVIGQAKAKRVLSVAVHNHYKRLNHGGKASGEVELAKSNILLVGPTGCGKTLLAQTLARILDVPFTMADATTLTEAGYVGEDVENIILKLLQASDYNVEKAQRGIVYIDEIDKISRKSDNPSITRDVSGEGVQQALLKLMEGTTASVPPQGGRKHPQQEFLQVDTTNILFICGGAFAGLEKVIGDRMEGKSIGFGAHVAAPEEKRVGETLKHTEPEDLMKFGLIPEFIGRMPVIATLEDLDEEALVKILREPKNALVKQYAKLFEMENVELVFTDDALLAVAKKAIERKTGARGLRSILEGILLDTMFDLPSMEGVDEVHVDAEVVEGRKEPVRVYAKKGKGKAASDTAA</sequence>
<gene>
    <name evidence="6 9" type="primary">clpX</name>
    <name evidence="9" type="ORF">NDO55_02575</name>
</gene>
<dbReference type="SUPFAM" id="SSF57716">
    <property type="entry name" value="Glucocorticoid receptor-like (DNA-binding domain)"/>
    <property type="match status" value="1"/>
</dbReference>
<dbReference type="GO" id="GO:0046983">
    <property type="term" value="F:protein dimerization activity"/>
    <property type="evidence" value="ECO:0007669"/>
    <property type="project" value="UniProtKB-UniRule"/>
</dbReference>
<dbReference type="FunFam" id="1.10.8.60:FF:000002">
    <property type="entry name" value="ATP-dependent Clp protease ATP-binding subunit ClpX"/>
    <property type="match status" value="1"/>
</dbReference>
<dbReference type="InterPro" id="IPR003959">
    <property type="entry name" value="ATPase_AAA_core"/>
</dbReference>
<feature type="binding site" evidence="6 7">
    <location>
        <position position="21"/>
    </location>
    <ligand>
        <name>Zn(2+)</name>
        <dbReference type="ChEBI" id="CHEBI:29105"/>
    </ligand>
</feature>
<keyword evidence="1 6" id="KW-0479">Metal-binding</keyword>
<dbReference type="NCBIfam" id="NF003745">
    <property type="entry name" value="PRK05342.1"/>
    <property type="match status" value="1"/>
</dbReference>
<dbReference type="Pfam" id="PF06689">
    <property type="entry name" value="zf-C4_ClpX"/>
    <property type="match status" value="1"/>
</dbReference>
<dbReference type="Pfam" id="PF10431">
    <property type="entry name" value="ClpB_D2-small"/>
    <property type="match status" value="1"/>
</dbReference>
<dbReference type="SMART" id="SM00382">
    <property type="entry name" value="AAA"/>
    <property type="match status" value="1"/>
</dbReference>
<dbReference type="GO" id="GO:0051301">
    <property type="term" value="P:cell division"/>
    <property type="evidence" value="ECO:0007669"/>
    <property type="project" value="TreeGrafter"/>
</dbReference>
<dbReference type="GO" id="GO:0005524">
    <property type="term" value="F:ATP binding"/>
    <property type="evidence" value="ECO:0007669"/>
    <property type="project" value="UniProtKB-UniRule"/>
</dbReference>
<evidence type="ECO:0000313" key="10">
    <source>
        <dbReference type="Proteomes" id="UP001155128"/>
    </source>
</evidence>
<keyword evidence="9" id="KW-0378">Hydrolase</keyword>
<dbReference type="GO" id="GO:0140662">
    <property type="term" value="F:ATP-dependent protein folding chaperone"/>
    <property type="evidence" value="ECO:0007669"/>
    <property type="project" value="InterPro"/>
</dbReference>
<dbReference type="InterPro" id="IPR019489">
    <property type="entry name" value="Clp_ATPase_C"/>
</dbReference>
<evidence type="ECO:0000256" key="2">
    <source>
        <dbReference type="ARBA" id="ARBA00022741"/>
    </source>
</evidence>
<name>A0A9X2J260_9SPHN</name>
<dbReference type="PANTHER" id="PTHR48102:SF7">
    <property type="entry name" value="ATP-DEPENDENT CLP PROTEASE ATP-BINDING SUBUNIT CLPX-LIKE, MITOCHONDRIAL"/>
    <property type="match status" value="1"/>
</dbReference>
<dbReference type="Pfam" id="PF07724">
    <property type="entry name" value="AAA_2"/>
    <property type="match status" value="1"/>
</dbReference>
<dbReference type="SMART" id="SM00994">
    <property type="entry name" value="zf-C4_ClpX"/>
    <property type="match status" value="1"/>
</dbReference>
<dbReference type="InterPro" id="IPR059188">
    <property type="entry name" value="Znf_CLPX-like"/>
</dbReference>
<dbReference type="NCBIfam" id="TIGR00382">
    <property type="entry name" value="clpX"/>
    <property type="match status" value="1"/>
</dbReference>
<feature type="binding site" evidence="6">
    <location>
        <begin position="123"/>
        <end position="130"/>
    </location>
    <ligand>
        <name>ATP</name>
        <dbReference type="ChEBI" id="CHEBI:30616"/>
    </ligand>
</feature>
<dbReference type="SUPFAM" id="SSF52540">
    <property type="entry name" value="P-loop containing nucleoside triphosphate hydrolases"/>
    <property type="match status" value="1"/>
</dbReference>
<feature type="binding site" evidence="6 7">
    <location>
        <position position="18"/>
    </location>
    <ligand>
        <name>Zn(2+)</name>
        <dbReference type="ChEBI" id="CHEBI:29105"/>
    </ligand>
</feature>
<feature type="binding site" evidence="6 7">
    <location>
        <position position="40"/>
    </location>
    <ligand>
        <name>Zn(2+)</name>
        <dbReference type="ChEBI" id="CHEBI:29105"/>
    </ligand>
</feature>
<dbReference type="PANTHER" id="PTHR48102">
    <property type="entry name" value="ATP-DEPENDENT CLP PROTEASE ATP-BINDING SUBUNIT CLPX-LIKE, MITOCHONDRIAL-RELATED"/>
    <property type="match status" value="1"/>
</dbReference>
<dbReference type="InterPro" id="IPR027417">
    <property type="entry name" value="P-loop_NTPase"/>
</dbReference>
<comment type="similarity">
    <text evidence="6 7">Belongs to the ClpX chaperone family.</text>
</comment>
<keyword evidence="4 6" id="KW-0067">ATP-binding</keyword>
<keyword evidence="9" id="KW-0645">Protease</keyword>
<evidence type="ECO:0000256" key="3">
    <source>
        <dbReference type="ARBA" id="ARBA00022833"/>
    </source>
</evidence>
<reference evidence="9" key="1">
    <citation type="submission" date="2022-06" db="EMBL/GenBank/DDBJ databases">
        <title>Sphingomicrobium sedimins sp. nov., a marine bacterium isolated from tidal flat.</title>
        <authorList>
            <person name="Kim C.-H."/>
            <person name="Yoo Y."/>
            <person name="Kim J.-J."/>
        </authorList>
    </citation>
    <scope>NUCLEOTIDE SEQUENCE</scope>
    <source>
        <strain evidence="9">GRR-S6-50</strain>
    </source>
</reference>
<dbReference type="GO" id="GO:0008270">
    <property type="term" value="F:zinc ion binding"/>
    <property type="evidence" value="ECO:0007669"/>
    <property type="project" value="UniProtKB-UniRule"/>
</dbReference>
<dbReference type="CDD" id="cd19497">
    <property type="entry name" value="RecA-like_ClpX"/>
    <property type="match status" value="1"/>
</dbReference>
<dbReference type="Proteomes" id="UP001155128">
    <property type="component" value="Unassembled WGS sequence"/>
</dbReference>
<dbReference type="GO" id="GO:0051603">
    <property type="term" value="P:proteolysis involved in protein catabolic process"/>
    <property type="evidence" value="ECO:0007669"/>
    <property type="project" value="TreeGrafter"/>
</dbReference>
<dbReference type="Gene3D" id="1.10.8.60">
    <property type="match status" value="1"/>
</dbReference>
<dbReference type="AlphaFoldDB" id="A0A9X2J260"/>
<dbReference type="GO" id="GO:0016887">
    <property type="term" value="F:ATP hydrolysis activity"/>
    <property type="evidence" value="ECO:0007669"/>
    <property type="project" value="InterPro"/>
</dbReference>
<dbReference type="Gene3D" id="6.20.220.10">
    <property type="entry name" value="ClpX chaperone, C4-type zinc finger domain"/>
    <property type="match status" value="1"/>
</dbReference>
<dbReference type="PROSITE" id="PS51902">
    <property type="entry name" value="CLPX_ZB"/>
    <property type="match status" value="1"/>
</dbReference>
<keyword evidence="5 6" id="KW-0143">Chaperone</keyword>
<dbReference type="RefSeq" id="WP_252112136.1">
    <property type="nucleotide sequence ID" value="NZ_JAMSHT010000001.1"/>
</dbReference>
<dbReference type="HAMAP" id="MF_00175">
    <property type="entry name" value="ClpX"/>
    <property type="match status" value="1"/>
</dbReference>
<dbReference type="InterPro" id="IPR010603">
    <property type="entry name" value="Znf_CppX_C4"/>
</dbReference>
<evidence type="ECO:0000256" key="7">
    <source>
        <dbReference type="PROSITE-ProRule" id="PRU01250"/>
    </source>
</evidence>
<comment type="function">
    <text evidence="6">ATP-dependent specificity component of the Clp protease. It directs the protease to specific substrates. Can perform chaperone functions in the absence of ClpP.</text>
</comment>
<keyword evidence="3 6" id="KW-0862">Zinc</keyword>
<dbReference type="SMART" id="SM01086">
    <property type="entry name" value="ClpB_D2-small"/>
    <property type="match status" value="1"/>
</dbReference>
<dbReference type="InterPro" id="IPR004487">
    <property type="entry name" value="Clp_protease_ATP-bd_su_ClpX"/>
</dbReference>